<organism evidence="1 2">
    <name type="scientific">Lysinibacillus xylanilyticus</name>
    <dbReference type="NCBI Taxonomy" id="582475"/>
    <lineage>
        <taxon>Bacteria</taxon>
        <taxon>Bacillati</taxon>
        <taxon>Bacillota</taxon>
        <taxon>Bacilli</taxon>
        <taxon>Bacillales</taxon>
        <taxon>Bacillaceae</taxon>
        <taxon>Lysinibacillus</taxon>
    </lineage>
</organism>
<sequence>MTKNLINEVAIKDEMNRYKELLNINNDLSFRINRSNGCGGTYLKNKVVLDLGTAKEWIEHPNRTKYVIAHELVHAKYNETRNPWLSVIVPPGLNLKYLLSELRANTIAYQMLGQNETVLEDYFFEFNKMNSNLFHVNGGYLSSDKFVTLIKKNPNWDEQAIVDAINYFSEQYRYIRCFVSKNRKEKIKNQFIKQLEDLPRSLKAV</sequence>
<reference evidence="1 2" key="1">
    <citation type="submission" date="2017-11" db="EMBL/GenBank/DDBJ databases">
        <title>Bacterial isolate from king chilli rhizosphere.</title>
        <authorList>
            <person name="Takhelmayum P."/>
            <person name="Sarangthem I."/>
        </authorList>
    </citation>
    <scope>NUCLEOTIDE SEQUENCE [LARGE SCALE GENOMIC DNA]</scope>
    <source>
        <strain evidence="2">t26</strain>
    </source>
</reference>
<dbReference type="Proteomes" id="UP000232101">
    <property type="component" value="Unassembled WGS sequence"/>
</dbReference>
<proteinExistence type="predicted"/>
<gene>
    <name evidence="1" type="ORF">CWD94_04100</name>
</gene>
<name>A0A2M9Q9X3_9BACI</name>
<accession>A0A2M9Q9X3</accession>
<evidence type="ECO:0008006" key="3">
    <source>
        <dbReference type="Google" id="ProtNLM"/>
    </source>
</evidence>
<dbReference type="AlphaFoldDB" id="A0A2M9Q9X3"/>
<dbReference type="EMBL" id="PHQY01000322">
    <property type="protein sequence ID" value="PJO44876.1"/>
    <property type="molecule type" value="Genomic_DNA"/>
</dbReference>
<evidence type="ECO:0000313" key="1">
    <source>
        <dbReference type="EMBL" id="PJO44876.1"/>
    </source>
</evidence>
<comment type="caution">
    <text evidence="1">The sequence shown here is derived from an EMBL/GenBank/DDBJ whole genome shotgun (WGS) entry which is preliminary data.</text>
</comment>
<protein>
    <recommendedName>
        <fullName evidence="3">Peptidase M48 domain-containing protein</fullName>
    </recommendedName>
</protein>
<dbReference type="RefSeq" id="WP_100542165.1">
    <property type="nucleotide sequence ID" value="NZ_PHQY01000322.1"/>
</dbReference>
<evidence type="ECO:0000313" key="2">
    <source>
        <dbReference type="Proteomes" id="UP000232101"/>
    </source>
</evidence>